<evidence type="ECO:0000313" key="2">
    <source>
        <dbReference type="Proteomes" id="UP001148662"/>
    </source>
</evidence>
<sequence>MYFLPRHSACSPCRISSIYASFNPQSVPSGSGRMSWWTWVAIFVGIVGFGCLLRVVFRPTIPREQPALPQLGPHIDNPIANAVRPVYADTWEDGTSQNEIPPPYPPSDPPLYTARPTRAPTFPPSYNLPGPMPPAYFPGESFSGEAPIEMQRGRRPLRQRQGLI</sequence>
<evidence type="ECO:0000313" key="1">
    <source>
        <dbReference type="EMBL" id="KAJ3556764.1"/>
    </source>
</evidence>
<proteinExistence type="predicted"/>
<dbReference type="Proteomes" id="UP001148662">
    <property type="component" value="Unassembled WGS sequence"/>
</dbReference>
<organism evidence="1 2">
    <name type="scientific">Phlebia brevispora</name>
    <dbReference type="NCBI Taxonomy" id="194682"/>
    <lineage>
        <taxon>Eukaryota</taxon>
        <taxon>Fungi</taxon>
        <taxon>Dikarya</taxon>
        <taxon>Basidiomycota</taxon>
        <taxon>Agaricomycotina</taxon>
        <taxon>Agaricomycetes</taxon>
        <taxon>Polyporales</taxon>
        <taxon>Meruliaceae</taxon>
        <taxon>Phlebia</taxon>
    </lineage>
</organism>
<comment type="caution">
    <text evidence="1">The sequence shown here is derived from an EMBL/GenBank/DDBJ whole genome shotgun (WGS) entry which is preliminary data.</text>
</comment>
<dbReference type="EMBL" id="JANHOG010000214">
    <property type="protein sequence ID" value="KAJ3556764.1"/>
    <property type="molecule type" value="Genomic_DNA"/>
</dbReference>
<gene>
    <name evidence="1" type="ORF">NM688_g1839</name>
</gene>
<keyword evidence="2" id="KW-1185">Reference proteome</keyword>
<reference evidence="1" key="1">
    <citation type="submission" date="2022-07" db="EMBL/GenBank/DDBJ databases">
        <title>Genome Sequence of Phlebia brevispora.</title>
        <authorList>
            <person name="Buettner E."/>
        </authorList>
    </citation>
    <scope>NUCLEOTIDE SEQUENCE</scope>
    <source>
        <strain evidence="1">MPL23</strain>
    </source>
</reference>
<name>A0ACC1TAN9_9APHY</name>
<protein>
    <submittedName>
        <fullName evidence="1">Uncharacterized protein</fullName>
    </submittedName>
</protein>
<accession>A0ACC1TAN9</accession>